<dbReference type="AlphaFoldDB" id="A0A401HAN5"/>
<organism evidence="1 2">
    <name type="scientific">Aeropyrum pernix</name>
    <dbReference type="NCBI Taxonomy" id="56636"/>
    <lineage>
        <taxon>Archaea</taxon>
        <taxon>Thermoproteota</taxon>
        <taxon>Thermoprotei</taxon>
        <taxon>Desulfurococcales</taxon>
        <taxon>Desulfurococcaceae</taxon>
        <taxon>Aeropyrum</taxon>
    </lineage>
</organism>
<dbReference type="EMBL" id="BDMD01000073">
    <property type="protein sequence ID" value="GBF09511.1"/>
    <property type="molecule type" value="Genomic_DNA"/>
</dbReference>
<dbReference type="Proteomes" id="UP000291213">
    <property type="component" value="Unassembled WGS sequence"/>
</dbReference>
<sequence>MVGLEHGVSKDFEGEARIGRVVKDFLRLSLKPEDFSSPVALQMAISRLYEGMMRMMERGGPQPTYVAEVRFTDDMGNPVVIAVELGPETPPFSRDRVKARIRVELYEE</sequence>
<accession>A0A401HAN5</accession>
<proteinExistence type="predicted"/>
<evidence type="ECO:0000313" key="2">
    <source>
        <dbReference type="Proteomes" id="UP000291213"/>
    </source>
</evidence>
<name>A0A401HAN5_AERPX</name>
<dbReference type="OrthoDB" id="45368at2157"/>
<gene>
    <name evidence="1" type="ORF">apy_12360</name>
</gene>
<reference evidence="1 2" key="1">
    <citation type="submission" date="2017-02" db="EMBL/GenBank/DDBJ databases">
        <title>isolation and characterization of a novel temperate virus Aeropyrum globular virus 1 infecting hyperthermophilic archaeon Aeropyrum.</title>
        <authorList>
            <person name="Yumiya M."/>
            <person name="Yoshida T."/>
            <person name="Sako Y."/>
        </authorList>
    </citation>
    <scope>NUCLEOTIDE SEQUENCE [LARGE SCALE GENOMIC DNA]</scope>
    <source>
        <strain evidence="1 2">YK1-12-2013</strain>
    </source>
</reference>
<protein>
    <submittedName>
        <fullName evidence="1">Uncharacterized protein</fullName>
    </submittedName>
</protein>
<evidence type="ECO:0000313" key="1">
    <source>
        <dbReference type="EMBL" id="GBF09511.1"/>
    </source>
</evidence>
<comment type="caution">
    <text evidence="1">The sequence shown here is derived from an EMBL/GenBank/DDBJ whole genome shotgun (WGS) entry which is preliminary data.</text>
</comment>